<organism evidence="2 3">
    <name type="scientific">Streptomyces kanasensis</name>
    <dbReference type="NCBI Taxonomy" id="936756"/>
    <lineage>
        <taxon>Bacteria</taxon>
        <taxon>Bacillati</taxon>
        <taxon>Actinomycetota</taxon>
        <taxon>Actinomycetes</taxon>
        <taxon>Kitasatosporales</taxon>
        <taxon>Streptomycetaceae</taxon>
        <taxon>Streptomyces</taxon>
    </lineage>
</organism>
<dbReference type="Proteomes" id="UP000054011">
    <property type="component" value="Unassembled WGS sequence"/>
</dbReference>
<reference evidence="2 3" key="1">
    <citation type="submission" date="2015-11" db="EMBL/GenBank/DDBJ databases">
        <title>Genome-wide analysis reveals the secondary metabolome in Streptomyces kanasensis ZX01.</title>
        <authorList>
            <person name="Zhang G."/>
            <person name="Han L."/>
            <person name="Feng J."/>
            <person name="Zhang X."/>
        </authorList>
    </citation>
    <scope>NUCLEOTIDE SEQUENCE [LARGE SCALE GENOMIC DNA]</scope>
    <source>
        <strain evidence="2 3">ZX01</strain>
    </source>
</reference>
<dbReference type="RefSeq" id="WP_058942166.1">
    <property type="nucleotide sequence ID" value="NZ_LNSV01000024.1"/>
</dbReference>
<accession>A0A100Y6H3</accession>
<dbReference type="AlphaFoldDB" id="A0A100Y6H3"/>
<feature type="region of interest" description="Disordered" evidence="1">
    <location>
        <begin position="265"/>
        <end position="291"/>
    </location>
</feature>
<evidence type="ECO:0008006" key="4">
    <source>
        <dbReference type="Google" id="ProtNLM"/>
    </source>
</evidence>
<sequence length="291" mass="31685">MIIHVNRRGINAVDALADALGRPLSQDEGLTTEPGGSVVAHWEQLDRYTDESRTWTTSEWAQHLADPLRERPFAARRHAILHLSVRLHPLDRELSPAEWSEIAHRLARTAGLAPPNDDRACRWIAVRDEPTRMDLIGNLLRVDGDWAATPRRLALVLETEARQLESDLLLHTRHPSAEDKVATPQAVLAPPSVPTATSPLAGILNQLAAEQAGPIATVRQLIEQVGRQAAALPGHEAAAAGRDLFWAARRLHGVQEQLGEIAARLARASETDPSPAGLPPRAPAQSAAVKR</sequence>
<evidence type="ECO:0000313" key="2">
    <source>
        <dbReference type="EMBL" id="KUH38576.1"/>
    </source>
</evidence>
<gene>
    <name evidence="2" type="ORF">ATE80_11905</name>
</gene>
<proteinExistence type="predicted"/>
<dbReference type="STRING" id="936756.ATE80_11905"/>
<keyword evidence="3" id="KW-1185">Reference proteome</keyword>
<dbReference type="EMBL" id="LNSV01000024">
    <property type="protein sequence ID" value="KUH38576.1"/>
    <property type="molecule type" value="Genomic_DNA"/>
</dbReference>
<evidence type="ECO:0000313" key="3">
    <source>
        <dbReference type="Proteomes" id="UP000054011"/>
    </source>
</evidence>
<comment type="caution">
    <text evidence="2">The sequence shown here is derived from an EMBL/GenBank/DDBJ whole genome shotgun (WGS) entry which is preliminary data.</text>
</comment>
<protein>
    <recommendedName>
        <fullName evidence="4">Relaxase/mobilization nuclease</fullName>
    </recommendedName>
</protein>
<evidence type="ECO:0000256" key="1">
    <source>
        <dbReference type="SAM" id="MobiDB-lite"/>
    </source>
</evidence>
<name>A0A100Y6H3_9ACTN</name>